<protein>
    <submittedName>
        <fullName evidence="2">Uncharacterized protein</fullName>
    </submittedName>
</protein>
<feature type="region of interest" description="Disordered" evidence="1">
    <location>
        <begin position="21"/>
        <end position="60"/>
    </location>
</feature>
<dbReference type="AlphaFoldDB" id="A0A8K0GY65"/>
<feature type="compositionally biased region" description="Acidic residues" evidence="1">
    <location>
        <begin position="189"/>
        <end position="200"/>
    </location>
</feature>
<evidence type="ECO:0000313" key="3">
    <source>
        <dbReference type="Proteomes" id="UP000796880"/>
    </source>
</evidence>
<dbReference type="EMBL" id="VOIH02000008">
    <property type="protein sequence ID" value="KAF3440770.1"/>
    <property type="molecule type" value="Genomic_DNA"/>
</dbReference>
<feature type="region of interest" description="Disordered" evidence="1">
    <location>
        <begin position="182"/>
        <end position="225"/>
    </location>
</feature>
<dbReference type="Proteomes" id="UP000796880">
    <property type="component" value="Unassembled WGS sequence"/>
</dbReference>
<accession>A0A8K0GY65</accession>
<sequence>MKELEKEDFDPFRCSSFDTKLQSTKRRLKGDSENMDFEMSYARVNDKDYRDSDDDEDEDPKTHLVIIVMSSMMIPRMVQPPRPASPSEGTNIEAMMQNFLQETGCTSGGASRARIVPSVREPSLGSNSMRISQRGDIPSTLDKDIGKLVWMRTLLVESLRFDKDLKKQQAMMMQLGAQRFGGAPVSAADPEEDLVEDTEEDLKGSDDYVPLGYLHEPVDPEDFDP</sequence>
<comment type="caution">
    <text evidence="2">The sequence shown here is derived from an EMBL/GenBank/DDBJ whole genome shotgun (WGS) entry which is preliminary data.</text>
</comment>
<organism evidence="2 3">
    <name type="scientific">Rhamnella rubrinervis</name>
    <dbReference type="NCBI Taxonomy" id="2594499"/>
    <lineage>
        <taxon>Eukaryota</taxon>
        <taxon>Viridiplantae</taxon>
        <taxon>Streptophyta</taxon>
        <taxon>Embryophyta</taxon>
        <taxon>Tracheophyta</taxon>
        <taxon>Spermatophyta</taxon>
        <taxon>Magnoliopsida</taxon>
        <taxon>eudicotyledons</taxon>
        <taxon>Gunneridae</taxon>
        <taxon>Pentapetalae</taxon>
        <taxon>rosids</taxon>
        <taxon>fabids</taxon>
        <taxon>Rosales</taxon>
        <taxon>Rhamnaceae</taxon>
        <taxon>rhamnoid group</taxon>
        <taxon>Rhamneae</taxon>
        <taxon>Rhamnella</taxon>
    </lineage>
</organism>
<evidence type="ECO:0000256" key="1">
    <source>
        <dbReference type="SAM" id="MobiDB-lite"/>
    </source>
</evidence>
<evidence type="ECO:0000313" key="2">
    <source>
        <dbReference type="EMBL" id="KAF3440770.1"/>
    </source>
</evidence>
<reference evidence="2" key="1">
    <citation type="submission" date="2020-03" db="EMBL/GenBank/DDBJ databases">
        <title>A high-quality chromosome-level genome assembly of a woody plant with both climbing and erect habits, Rhamnella rubrinervis.</title>
        <authorList>
            <person name="Lu Z."/>
            <person name="Yang Y."/>
            <person name="Zhu X."/>
            <person name="Sun Y."/>
        </authorList>
    </citation>
    <scope>NUCLEOTIDE SEQUENCE</scope>
    <source>
        <strain evidence="2">BYM</strain>
        <tissue evidence="2">Leaf</tissue>
    </source>
</reference>
<name>A0A8K0GY65_9ROSA</name>
<keyword evidence="3" id="KW-1185">Reference proteome</keyword>
<proteinExistence type="predicted"/>
<gene>
    <name evidence="2" type="ORF">FNV43_RR19056</name>
</gene>